<reference evidence="2 3" key="1">
    <citation type="submission" date="2019-05" db="EMBL/GenBank/DDBJ databases">
        <title>Emergence of the Ug99 lineage of the wheat stem rust pathogen through somatic hybridization.</title>
        <authorList>
            <person name="Li F."/>
            <person name="Upadhyaya N.M."/>
            <person name="Sperschneider J."/>
            <person name="Matny O."/>
            <person name="Nguyen-Phuc H."/>
            <person name="Mago R."/>
            <person name="Raley C."/>
            <person name="Miller M.E."/>
            <person name="Silverstein K.A.T."/>
            <person name="Henningsen E."/>
            <person name="Hirsch C.D."/>
            <person name="Visser B."/>
            <person name="Pretorius Z.A."/>
            <person name="Steffenson B.J."/>
            <person name="Schwessinger B."/>
            <person name="Dodds P.N."/>
            <person name="Figueroa M."/>
        </authorList>
    </citation>
    <scope>NUCLEOTIDE SEQUENCE [LARGE SCALE GENOMIC DNA]</scope>
    <source>
        <strain evidence="2">21-0</strain>
    </source>
</reference>
<accession>A0A5B0Q4W3</accession>
<evidence type="ECO:0000313" key="3">
    <source>
        <dbReference type="Proteomes" id="UP000324748"/>
    </source>
</evidence>
<organism evidence="2 3">
    <name type="scientific">Puccinia graminis f. sp. tritici</name>
    <dbReference type="NCBI Taxonomy" id="56615"/>
    <lineage>
        <taxon>Eukaryota</taxon>
        <taxon>Fungi</taxon>
        <taxon>Dikarya</taxon>
        <taxon>Basidiomycota</taxon>
        <taxon>Pucciniomycotina</taxon>
        <taxon>Pucciniomycetes</taxon>
        <taxon>Pucciniales</taxon>
        <taxon>Pucciniaceae</taxon>
        <taxon>Puccinia</taxon>
    </lineage>
</organism>
<protein>
    <recommendedName>
        <fullName evidence="4">Hydrophobin</fullName>
    </recommendedName>
</protein>
<dbReference type="EMBL" id="VSWC01000028">
    <property type="protein sequence ID" value="KAA1108315.1"/>
    <property type="molecule type" value="Genomic_DNA"/>
</dbReference>
<evidence type="ECO:0000256" key="1">
    <source>
        <dbReference type="SAM" id="SignalP"/>
    </source>
</evidence>
<keyword evidence="1" id="KW-0732">Signal</keyword>
<gene>
    <name evidence="2" type="ORF">PGT21_007806</name>
</gene>
<comment type="caution">
    <text evidence="2">The sequence shown here is derived from an EMBL/GenBank/DDBJ whole genome shotgun (WGS) entry which is preliminary data.</text>
</comment>
<evidence type="ECO:0008006" key="4">
    <source>
        <dbReference type="Google" id="ProtNLM"/>
    </source>
</evidence>
<evidence type="ECO:0000313" key="2">
    <source>
        <dbReference type="EMBL" id="KAA1108315.1"/>
    </source>
</evidence>
<proteinExistence type="predicted"/>
<keyword evidence="3" id="KW-1185">Reference proteome</keyword>
<feature type="signal peptide" evidence="1">
    <location>
        <begin position="1"/>
        <end position="20"/>
    </location>
</feature>
<name>A0A5B0Q4W3_PUCGR</name>
<dbReference type="AlphaFoldDB" id="A0A5B0Q4W3"/>
<feature type="chain" id="PRO_5022687520" description="Hydrophobin" evidence="1">
    <location>
        <begin position="21"/>
        <end position="86"/>
    </location>
</feature>
<sequence length="86" mass="9105">MHVIKSIFILLTLKLALVCACDETKFRHACGQNHSGGVAKARLHATDGACTIGQTAMCCDRTELSTGETKTGAAVAAVPCFIIQRK</sequence>
<dbReference type="Proteomes" id="UP000324748">
    <property type="component" value="Unassembled WGS sequence"/>
</dbReference>